<keyword evidence="5 7" id="KW-1133">Transmembrane helix</keyword>
<keyword evidence="2 7" id="KW-0813">Transport</keyword>
<evidence type="ECO:0000256" key="6">
    <source>
        <dbReference type="ARBA" id="ARBA00023136"/>
    </source>
</evidence>
<dbReference type="RefSeq" id="WP_098457932.1">
    <property type="nucleotide sequence ID" value="NZ_PDJH01000001.1"/>
</dbReference>
<evidence type="ECO:0000313" key="9">
    <source>
        <dbReference type="EMBL" id="PFG36786.1"/>
    </source>
</evidence>
<feature type="transmembrane region" description="Helical" evidence="7">
    <location>
        <begin position="178"/>
        <end position="197"/>
    </location>
</feature>
<dbReference type="Pfam" id="PF00528">
    <property type="entry name" value="BPD_transp_1"/>
    <property type="match status" value="1"/>
</dbReference>
<proteinExistence type="inferred from homology"/>
<dbReference type="InterPro" id="IPR035906">
    <property type="entry name" value="MetI-like_sf"/>
</dbReference>
<evidence type="ECO:0000259" key="8">
    <source>
        <dbReference type="PROSITE" id="PS50928"/>
    </source>
</evidence>
<feature type="transmembrane region" description="Helical" evidence="7">
    <location>
        <begin position="98"/>
        <end position="121"/>
    </location>
</feature>
<feature type="transmembrane region" description="Helical" evidence="7">
    <location>
        <begin position="133"/>
        <end position="158"/>
    </location>
</feature>
<dbReference type="Gene3D" id="1.10.3720.10">
    <property type="entry name" value="MetI-like"/>
    <property type="match status" value="1"/>
</dbReference>
<dbReference type="OrthoDB" id="5169641at2"/>
<evidence type="ECO:0000256" key="4">
    <source>
        <dbReference type="ARBA" id="ARBA00022692"/>
    </source>
</evidence>
<evidence type="ECO:0000256" key="3">
    <source>
        <dbReference type="ARBA" id="ARBA00022475"/>
    </source>
</evidence>
<evidence type="ECO:0000256" key="2">
    <source>
        <dbReference type="ARBA" id="ARBA00022448"/>
    </source>
</evidence>
<dbReference type="PANTHER" id="PTHR43163:SF6">
    <property type="entry name" value="DIPEPTIDE TRANSPORT SYSTEM PERMEASE PROTEIN DPPB-RELATED"/>
    <property type="match status" value="1"/>
</dbReference>
<dbReference type="PROSITE" id="PS50928">
    <property type="entry name" value="ABC_TM1"/>
    <property type="match status" value="1"/>
</dbReference>
<dbReference type="GO" id="GO:0071916">
    <property type="term" value="F:dipeptide transmembrane transporter activity"/>
    <property type="evidence" value="ECO:0007669"/>
    <property type="project" value="TreeGrafter"/>
</dbReference>
<comment type="caution">
    <text evidence="9">The sequence shown here is derived from an EMBL/GenBank/DDBJ whole genome shotgun (WGS) entry which is preliminary data.</text>
</comment>
<keyword evidence="3" id="KW-1003">Cell membrane</keyword>
<dbReference type="GO" id="GO:0005886">
    <property type="term" value="C:plasma membrane"/>
    <property type="evidence" value="ECO:0007669"/>
    <property type="project" value="UniProtKB-SubCell"/>
</dbReference>
<keyword evidence="6 7" id="KW-0472">Membrane</keyword>
<feature type="domain" description="ABC transmembrane type-1" evidence="8">
    <location>
        <begin position="98"/>
        <end position="299"/>
    </location>
</feature>
<feature type="transmembrane region" description="Helical" evidence="7">
    <location>
        <begin position="238"/>
        <end position="260"/>
    </location>
</feature>
<evidence type="ECO:0000256" key="5">
    <source>
        <dbReference type="ARBA" id="ARBA00022989"/>
    </source>
</evidence>
<feature type="transmembrane region" description="Helical" evidence="7">
    <location>
        <begin position="12"/>
        <end position="32"/>
    </location>
</feature>
<evidence type="ECO:0000313" key="10">
    <source>
        <dbReference type="Proteomes" id="UP000221394"/>
    </source>
</evidence>
<feature type="transmembrane region" description="Helical" evidence="7">
    <location>
        <begin position="280"/>
        <end position="306"/>
    </location>
</feature>
<name>A0A2A9EDR7_9MICO</name>
<dbReference type="Proteomes" id="UP000221394">
    <property type="component" value="Unassembled WGS sequence"/>
</dbReference>
<evidence type="ECO:0000256" key="7">
    <source>
        <dbReference type="RuleBase" id="RU363032"/>
    </source>
</evidence>
<dbReference type="InterPro" id="IPR045621">
    <property type="entry name" value="BPD_transp_1_N"/>
</dbReference>
<dbReference type="EMBL" id="PDJH01000001">
    <property type="protein sequence ID" value="PFG36786.1"/>
    <property type="molecule type" value="Genomic_DNA"/>
</dbReference>
<comment type="subcellular location">
    <subcellularLocation>
        <location evidence="1 7">Cell membrane</location>
        <topology evidence="1 7">Multi-pass membrane protein</topology>
    </subcellularLocation>
</comment>
<accession>A0A2A9EDR7</accession>
<gene>
    <name evidence="9" type="ORF">ATL41_1525</name>
</gene>
<dbReference type="SUPFAM" id="SSF161098">
    <property type="entry name" value="MetI-like"/>
    <property type="match status" value="1"/>
</dbReference>
<reference evidence="9 10" key="1">
    <citation type="submission" date="2017-10" db="EMBL/GenBank/DDBJ databases">
        <title>Sequencing the genomes of 1000 actinobacteria strains.</title>
        <authorList>
            <person name="Klenk H.-P."/>
        </authorList>
    </citation>
    <scope>NUCLEOTIDE SEQUENCE [LARGE SCALE GENOMIC DNA]</scope>
    <source>
        <strain evidence="9 10">DSM 21574</strain>
    </source>
</reference>
<evidence type="ECO:0000256" key="1">
    <source>
        <dbReference type="ARBA" id="ARBA00004651"/>
    </source>
</evidence>
<dbReference type="PANTHER" id="PTHR43163">
    <property type="entry name" value="DIPEPTIDE TRANSPORT SYSTEM PERMEASE PROTEIN DPPB-RELATED"/>
    <property type="match status" value="1"/>
</dbReference>
<sequence length="317" mass="33433">MTVARFLARRLATLAALLVVLSFIVFSLLYVAPGDIVKNLLGTRPAAPETVAAIRARYHLDDPFLVQYWKWLGNALTGDLGESVRTSVPVTQMFGDRIGVTLLLTGLAALLALGFGVPLGIRAAQRHGSAVDRGIVATSIVGISAPGFAVGLLLLYVFAVMLGWFPLYGLGEPGLDRLWHLALPAVALALGVGAIVVKITRTAVLRELGEDYVAFARSRGLAPSAVRSMYLRNAATPIVTSTGLVLAGLFGGSVLVETTFALPGLGVLLADSITFKDIPVVQALTLVIAAFIGVTTALVDLFAVLVDPRVRRARVAR</sequence>
<comment type="similarity">
    <text evidence="7">Belongs to the binding-protein-dependent transport system permease family.</text>
</comment>
<keyword evidence="4 7" id="KW-0812">Transmembrane</keyword>
<organism evidence="9 10">
    <name type="scientific">Flavimobilis soli</name>
    <dbReference type="NCBI Taxonomy" id="442709"/>
    <lineage>
        <taxon>Bacteria</taxon>
        <taxon>Bacillati</taxon>
        <taxon>Actinomycetota</taxon>
        <taxon>Actinomycetes</taxon>
        <taxon>Micrococcales</taxon>
        <taxon>Jonesiaceae</taxon>
        <taxon>Flavimobilis</taxon>
    </lineage>
</organism>
<protein>
    <submittedName>
        <fullName evidence="9">Peptide/nickel transport system permease protein</fullName>
    </submittedName>
</protein>
<dbReference type="InterPro" id="IPR000515">
    <property type="entry name" value="MetI-like"/>
</dbReference>
<dbReference type="AlphaFoldDB" id="A0A2A9EDR7"/>
<keyword evidence="10" id="KW-1185">Reference proteome</keyword>
<dbReference type="Pfam" id="PF19300">
    <property type="entry name" value="BPD_transp_1_N"/>
    <property type="match status" value="1"/>
</dbReference>
<dbReference type="CDD" id="cd06261">
    <property type="entry name" value="TM_PBP2"/>
    <property type="match status" value="1"/>
</dbReference>